<keyword evidence="2" id="KW-1185">Reference proteome</keyword>
<dbReference type="Proteomes" id="UP001159364">
    <property type="component" value="Linkage Group LG08"/>
</dbReference>
<dbReference type="EMBL" id="JAIWQS010000008">
    <property type="protein sequence ID" value="KAJ8899426.1"/>
    <property type="molecule type" value="Genomic_DNA"/>
</dbReference>
<reference evidence="1 2" key="1">
    <citation type="submission" date="2021-09" db="EMBL/GenBank/DDBJ databases">
        <title>Genomic insights and catalytic innovation underlie evolution of tropane alkaloids biosynthesis.</title>
        <authorList>
            <person name="Wang Y.-J."/>
            <person name="Tian T."/>
            <person name="Huang J.-P."/>
            <person name="Huang S.-X."/>
        </authorList>
    </citation>
    <scope>NUCLEOTIDE SEQUENCE [LARGE SCALE GENOMIC DNA]</scope>
    <source>
        <strain evidence="1">KIB-2018</strain>
        <tissue evidence="1">Leaf</tissue>
    </source>
</reference>
<dbReference type="PANTHER" id="PTHR35046">
    <property type="entry name" value="ZINC KNUCKLE (CCHC-TYPE) FAMILY PROTEIN"/>
    <property type="match status" value="1"/>
</dbReference>
<dbReference type="CDD" id="cd00303">
    <property type="entry name" value="retropepsin_like"/>
    <property type="match status" value="1"/>
</dbReference>
<evidence type="ECO:0000313" key="2">
    <source>
        <dbReference type="Proteomes" id="UP001159364"/>
    </source>
</evidence>
<accession>A0AAV8UF14</accession>
<dbReference type="Gene3D" id="2.40.70.10">
    <property type="entry name" value="Acid Proteases"/>
    <property type="match status" value="1"/>
</dbReference>
<gene>
    <name evidence="1" type="ORF">K2173_018400</name>
</gene>
<comment type="caution">
    <text evidence="1">The sequence shown here is derived from an EMBL/GenBank/DDBJ whole genome shotgun (WGS) entry which is preliminary data.</text>
</comment>
<dbReference type="AlphaFoldDB" id="A0AAV8UF14"/>
<organism evidence="1 2">
    <name type="scientific">Erythroxylum novogranatense</name>
    <dbReference type="NCBI Taxonomy" id="1862640"/>
    <lineage>
        <taxon>Eukaryota</taxon>
        <taxon>Viridiplantae</taxon>
        <taxon>Streptophyta</taxon>
        <taxon>Embryophyta</taxon>
        <taxon>Tracheophyta</taxon>
        <taxon>Spermatophyta</taxon>
        <taxon>Magnoliopsida</taxon>
        <taxon>eudicotyledons</taxon>
        <taxon>Gunneridae</taxon>
        <taxon>Pentapetalae</taxon>
        <taxon>rosids</taxon>
        <taxon>fabids</taxon>
        <taxon>Malpighiales</taxon>
        <taxon>Erythroxylaceae</taxon>
        <taxon>Erythroxylum</taxon>
    </lineage>
</organism>
<evidence type="ECO:0000313" key="1">
    <source>
        <dbReference type="EMBL" id="KAJ8899426.1"/>
    </source>
</evidence>
<dbReference type="InterPro" id="IPR021109">
    <property type="entry name" value="Peptidase_aspartic_dom_sf"/>
</dbReference>
<dbReference type="PANTHER" id="PTHR35046:SF9">
    <property type="entry name" value="RNA-DIRECTED DNA POLYMERASE"/>
    <property type="match status" value="1"/>
</dbReference>
<proteinExistence type="predicted"/>
<name>A0AAV8UF14_9ROSI</name>
<sequence length="239" mass="26614">MYMKDNGVIDSDDSDIDDLPCDSVCDDEVEYEERAVTGEALVVRRVLSARVRDEILDQRENLFHSRCLVGGKMCNLIIDGGSCTNGASQTMVKKLDLICSNHPEPYYLQWFNDSGSVKVTRQVLVPFSVGRYEDEVLCDVIPMKAGHLLLGRPWQFDKRVAHDGGDGPFQMLEKMNDTTYKIDLPDSRTNLLEEGGTDVSRSKDLEKMANSEPIGGEFNGTKPKLVHLTQILGPDTLGV</sequence>
<protein>
    <submittedName>
        <fullName evidence="1">Uncharacterized protein</fullName>
    </submittedName>
</protein>